<evidence type="ECO:0000259" key="2">
    <source>
        <dbReference type="Pfam" id="PF26604"/>
    </source>
</evidence>
<dbReference type="eggNOG" id="ENOG50339N0">
    <property type="taxonomic scope" value="Bacteria"/>
</dbReference>
<accession>A0A062UP15</accession>
<feature type="transmembrane region" description="Helical" evidence="1">
    <location>
        <begin position="35"/>
        <end position="52"/>
    </location>
</feature>
<feature type="domain" description="CBU-0592-like" evidence="2">
    <location>
        <begin position="5"/>
        <end position="78"/>
    </location>
</feature>
<keyword evidence="4" id="KW-1185">Reference proteome</keyword>
<feature type="transmembrane region" description="Helical" evidence="1">
    <location>
        <begin position="58"/>
        <end position="74"/>
    </location>
</feature>
<dbReference type="InterPro" id="IPR058058">
    <property type="entry name" value="CBU_0592-like"/>
</dbReference>
<dbReference type="OrthoDB" id="7273604at2"/>
<protein>
    <recommendedName>
        <fullName evidence="2">CBU-0592-like domain-containing protein</fullName>
    </recommendedName>
</protein>
<proteinExistence type="predicted"/>
<dbReference type="PATRIC" id="fig|1280947.3.peg.302"/>
<gene>
    <name evidence="3" type="ORF">HY30_01535</name>
</gene>
<feature type="transmembrane region" description="Helical" evidence="1">
    <location>
        <begin position="6"/>
        <end position="23"/>
    </location>
</feature>
<keyword evidence="1" id="KW-0472">Membrane</keyword>
<comment type="caution">
    <text evidence="3">The sequence shown here is derived from an EMBL/GenBank/DDBJ whole genome shotgun (WGS) entry which is preliminary data.</text>
</comment>
<sequence length="86" mass="9289">MVSLFDAIGIVGVGLTLLGYLLLQAERIESRSRLYSALNLFGSVAILVSLAFNFNLSAALMEGCWALISLYGLVKAVRSMRRAPPV</sequence>
<dbReference type="AlphaFoldDB" id="A0A062UP15"/>
<organism evidence="3 4">
    <name type="scientific">Hyphomonas chukchiensis</name>
    <dbReference type="NCBI Taxonomy" id="1280947"/>
    <lineage>
        <taxon>Bacteria</taxon>
        <taxon>Pseudomonadati</taxon>
        <taxon>Pseudomonadota</taxon>
        <taxon>Alphaproteobacteria</taxon>
        <taxon>Hyphomonadales</taxon>
        <taxon>Hyphomonadaceae</taxon>
        <taxon>Hyphomonas</taxon>
    </lineage>
</organism>
<keyword evidence="1" id="KW-1133">Transmembrane helix</keyword>
<keyword evidence="1" id="KW-0812">Transmembrane</keyword>
<dbReference type="Proteomes" id="UP000027190">
    <property type="component" value="Unassembled WGS sequence"/>
</dbReference>
<name>A0A062UP15_9PROT</name>
<evidence type="ECO:0000313" key="4">
    <source>
        <dbReference type="Proteomes" id="UP000027190"/>
    </source>
</evidence>
<reference evidence="3 4" key="1">
    <citation type="journal article" date="2014" name="Antonie Van Leeuwenhoek">
        <title>Hyphomonas beringensis sp. nov. and Hyphomonas chukchiensis sp. nov., isolated from surface seawater of the Bering Sea and Chukchi Sea.</title>
        <authorList>
            <person name="Li C."/>
            <person name="Lai Q."/>
            <person name="Li G."/>
            <person name="Dong C."/>
            <person name="Wang J."/>
            <person name="Liao Y."/>
            <person name="Shao Z."/>
        </authorList>
    </citation>
    <scope>NUCLEOTIDE SEQUENCE [LARGE SCALE GENOMIC DNA]</scope>
    <source>
        <strain evidence="3 4">BH-BN04-4</strain>
    </source>
</reference>
<dbReference type="EMBL" id="AWFG01000001">
    <property type="protein sequence ID" value="KCZ61050.1"/>
    <property type="molecule type" value="Genomic_DNA"/>
</dbReference>
<dbReference type="NCBIfam" id="NF047864">
    <property type="entry name" value="CBU_0592_membra"/>
    <property type="match status" value="1"/>
</dbReference>
<dbReference type="Pfam" id="PF26604">
    <property type="entry name" value="CBU_0592"/>
    <property type="match status" value="1"/>
</dbReference>
<dbReference type="RefSeq" id="WP_034736178.1">
    <property type="nucleotide sequence ID" value="NZ_AWFG01000001.1"/>
</dbReference>
<evidence type="ECO:0000256" key="1">
    <source>
        <dbReference type="SAM" id="Phobius"/>
    </source>
</evidence>
<evidence type="ECO:0000313" key="3">
    <source>
        <dbReference type="EMBL" id="KCZ61050.1"/>
    </source>
</evidence>
<dbReference type="STRING" id="1280947.HY30_01535"/>